<evidence type="ECO:0000313" key="3">
    <source>
        <dbReference type="Proteomes" id="UP000187412"/>
    </source>
</evidence>
<protein>
    <recommendedName>
        <fullName evidence="1">Sublancin immunity protein SunI-like PH domain-containing protein</fullName>
    </recommendedName>
</protein>
<organism evidence="2 3">
    <name type="scientific">Paenibacillus borealis</name>
    <dbReference type="NCBI Taxonomy" id="160799"/>
    <lineage>
        <taxon>Bacteria</taxon>
        <taxon>Bacillati</taxon>
        <taxon>Bacillota</taxon>
        <taxon>Bacilli</taxon>
        <taxon>Bacillales</taxon>
        <taxon>Paenibacillaceae</taxon>
        <taxon>Paenibacillus</taxon>
    </lineage>
</organism>
<name>A0ABX3H3L9_PAEBO</name>
<dbReference type="Proteomes" id="UP000187412">
    <property type="component" value="Unassembled WGS sequence"/>
</dbReference>
<keyword evidence="3" id="KW-1185">Reference proteome</keyword>
<accession>A0ABX3H3L9</accession>
<gene>
    <name evidence="2" type="ORF">BSK56_26690</name>
</gene>
<evidence type="ECO:0000313" key="2">
    <source>
        <dbReference type="EMBL" id="OMD41574.1"/>
    </source>
</evidence>
<dbReference type="RefSeq" id="WP_076113515.1">
    <property type="nucleotide sequence ID" value="NZ_MPTB01000044.1"/>
</dbReference>
<proteinExistence type="predicted"/>
<dbReference type="EMBL" id="MPTB01000044">
    <property type="protein sequence ID" value="OMD41574.1"/>
    <property type="molecule type" value="Genomic_DNA"/>
</dbReference>
<feature type="domain" description="Sublancin immunity protein SunI-like PH" evidence="1">
    <location>
        <begin position="2"/>
        <end position="80"/>
    </location>
</feature>
<sequence length="80" mass="8912">MLGINVIHSDENLVIKWQLSKFEIPLSEIVEVTQDDTYGGSEKNAIRIGTPYGTTDRVVIKTQSNIYILFTSDAAAIIKK</sequence>
<comment type="caution">
    <text evidence="2">The sequence shown here is derived from an EMBL/GenBank/DDBJ whole genome shotgun (WGS) entry which is preliminary data.</text>
</comment>
<reference evidence="2 3" key="1">
    <citation type="submission" date="2016-10" db="EMBL/GenBank/DDBJ databases">
        <title>Paenibacillus species isolates.</title>
        <authorList>
            <person name="Beno S.M."/>
        </authorList>
    </citation>
    <scope>NUCLEOTIDE SEQUENCE [LARGE SCALE GENOMIC DNA]</scope>
    <source>
        <strain evidence="2 3">FSL H7-0744</strain>
    </source>
</reference>
<dbReference type="Pfam" id="PF23491">
    <property type="entry name" value="bPH_8"/>
    <property type="match status" value="1"/>
</dbReference>
<dbReference type="InterPro" id="IPR055365">
    <property type="entry name" value="PH_SunI-like"/>
</dbReference>
<evidence type="ECO:0000259" key="1">
    <source>
        <dbReference type="Pfam" id="PF23491"/>
    </source>
</evidence>